<dbReference type="InterPro" id="IPR003115">
    <property type="entry name" value="ParB_N"/>
</dbReference>
<dbReference type="InterPro" id="IPR004437">
    <property type="entry name" value="ParB/RepB/Spo0J"/>
</dbReference>
<proteinExistence type="inferred from homology"/>
<dbReference type="Gene3D" id="3.90.1530.30">
    <property type="match status" value="1"/>
</dbReference>
<name>A0A2R4VU83_9PROT</name>
<dbReference type="InterPro" id="IPR036086">
    <property type="entry name" value="ParB/Sulfiredoxin_sf"/>
</dbReference>
<dbReference type="GO" id="GO:0005694">
    <property type="term" value="C:chromosome"/>
    <property type="evidence" value="ECO:0007669"/>
    <property type="project" value="TreeGrafter"/>
</dbReference>
<feature type="compositionally biased region" description="Polar residues" evidence="2">
    <location>
        <begin position="8"/>
        <end position="29"/>
    </location>
</feature>
<dbReference type="SUPFAM" id="SSF110849">
    <property type="entry name" value="ParB/Sulfiredoxin"/>
    <property type="match status" value="1"/>
</dbReference>
<feature type="region of interest" description="Disordered" evidence="2">
    <location>
        <begin position="1"/>
        <end position="42"/>
    </location>
</feature>
<evidence type="ECO:0000256" key="1">
    <source>
        <dbReference type="ARBA" id="ARBA00006295"/>
    </source>
</evidence>
<dbReference type="InterPro" id="IPR050336">
    <property type="entry name" value="Chromosome_partition/occlusion"/>
</dbReference>
<feature type="domain" description="ParB-like N-terminal" evidence="3">
    <location>
        <begin position="64"/>
        <end position="156"/>
    </location>
</feature>
<keyword evidence="4" id="KW-0614">Plasmid</keyword>
<keyword evidence="5" id="KW-1185">Reference proteome</keyword>
<sequence>MRQVPPTCASSSTPLSRNARSAWRSSMPRNSLRAESRLGKGAGGSAVSSISALFAAPDTDFPIITPDIGNIEDNPHQPRSVMDEEAFEILKASIAEYGLQQPIGVLQINPMRFRLVYGSRRLRAMRELGNGTIPCRVVANLDGASEEKIAEISGRAEEIALFENLHRDDLDIFDEAEAIRGLKERHGLRYNKIAMMIRKDPAELSRMVSVLTIPEDIKAEARTLKPARYRLFEIAGAGDEARQRALWNALKAQMTGASRSTSANLSDKGEADDEPASPRERRNRIAIPSLLPQRHARHIHHAHEVLAGLRAEPRPLSDEDRRRLEDMREAIEVILAGSR</sequence>
<reference evidence="4 5" key="1">
    <citation type="submission" date="2018-04" db="EMBL/GenBank/DDBJ databases">
        <title>Complete genome sequence of the nitrogen-fixing bacterium Azospirillum humicireducens type strain SgZ-5.</title>
        <authorList>
            <person name="Yu Z."/>
        </authorList>
    </citation>
    <scope>NUCLEOTIDE SEQUENCE [LARGE SCALE GENOMIC DNA]</scope>
    <source>
        <strain evidence="4 5">SgZ-5</strain>
        <plasmid evidence="4 5">pYZ3</plasmid>
    </source>
</reference>
<evidence type="ECO:0000256" key="2">
    <source>
        <dbReference type="SAM" id="MobiDB-lite"/>
    </source>
</evidence>
<dbReference type="KEGG" id="ahu:A6A40_23320"/>
<dbReference type="AlphaFoldDB" id="A0A2R4VU83"/>
<accession>A0A2R4VU83</accession>
<dbReference type="Pfam" id="PF02195">
    <property type="entry name" value="ParB_N"/>
    <property type="match status" value="1"/>
</dbReference>
<feature type="region of interest" description="Disordered" evidence="2">
    <location>
        <begin position="257"/>
        <end position="284"/>
    </location>
</feature>
<dbReference type="Gene3D" id="1.10.10.2830">
    <property type="match status" value="1"/>
</dbReference>
<dbReference type="Proteomes" id="UP000077405">
    <property type="component" value="Plasmid pYZ3"/>
</dbReference>
<geneLocation type="plasmid" evidence="4 5">
    <name>pYZ3</name>
</geneLocation>
<dbReference type="SUPFAM" id="SSF109709">
    <property type="entry name" value="KorB DNA-binding domain-like"/>
    <property type="match status" value="1"/>
</dbReference>
<protein>
    <recommendedName>
        <fullName evidence="3">ParB-like N-terminal domain-containing protein</fullName>
    </recommendedName>
</protein>
<dbReference type="SMART" id="SM00470">
    <property type="entry name" value="ParB"/>
    <property type="match status" value="1"/>
</dbReference>
<dbReference type="PANTHER" id="PTHR33375">
    <property type="entry name" value="CHROMOSOME-PARTITIONING PROTEIN PARB-RELATED"/>
    <property type="match status" value="1"/>
</dbReference>
<gene>
    <name evidence="4" type="ORF">A6A40_23320</name>
</gene>
<dbReference type="GO" id="GO:0007059">
    <property type="term" value="P:chromosome segregation"/>
    <property type="evidence" value="ECO:0007669"/>
    <property type="project" value="TreeGrafter"/>
</dbReference>
<dbReference type="NCBIfam" id="TIGR00180">
    <property type="entry name" value="parB_part"/>
    <property type="match status" value="1"/>
</dbReference>
<evidence type="ECO:0000313" key="4">
    <source>
        <dbReference type="EMBL" id="AWB07974.1"/>
    </source>
</evidence>
<evidence type="ECO:0000259" key="3">
    <source>
        <dbReference type="SMART" id="SM00470"/>
    </source>
</evidence>
<dbReference type="PANTHER" id="PTHR33375:SF1">
    <property type="entry name" value="CHROMOSOME-PARTITIONING PROTEIN PARB-RELATED"/>
    <property type="match status" value="1"/>
</dbReference>
<organism evidence="4 5">
    <name type="scientific">Azospirillum humicireducens</name>
    <dbReference type="NCBI Taxonomy" id="1226968"/>
    <lineage>
        <taxon>Bacteria</taxon>
        <taxon>Pseudomonadati</taxon>
        <taxon>Pseudomonadota</taxon>
        <taxon>Alphaproteobacteria</taxon>
        <taxon>Rhodospirillales</taxon>
        <taxon>Azospirillaceae</taxon>
        <taxon>Azospirillum</taxon>
    </lineage>
</organism>
<dbReference type="EMBL" id="CP028904">
    <property type="protein sequence ID" value="AWB07974.1"/>
    <property type="molecule type" value="Genomic_DNA"/>
</dbReference>
<dbReference type="GO" id="GO:0003677">
    <property type="term" value="F:DNA binding"/>
    <property type="evidence" value="ECO:0007669"/>
    <property type="project" value="InterPro"/>
</dbReference>
<evidence type="ECO:0000313" key="5">
    <source>
        <dbReference type="Proteomes" id="UP000077405"/>
    </source>
</evidence>
<comment type="similarity">
    <text evidence="1">Belongs to the ParB family.</text>
</comment>